<dbReference type="Pfam" id="PF24924">
    <property type="entry name" value="DUF7745"/>
    <property type="match status" value="1"/>
</dbReference>
<gene>
    <name evidence="2" type="ORF">FSB_LOCUS29525</name>
</gene>
<name>A0A2N9GQ78_FAGSY</name>
<evidence type="ECO:0000313" key="2">
    <source>
        <dbReference type="EMBL" id="SPD01643.1"/>
    </source>
</evidence>
<evidence type="ECO:0000259" key="1">
    <source>
        <dbReference type="Pfam" id="PF24924"/>
    </source>
</evidence>
<organism evidence="2">
    <name type="scientific">Fagus sylvatica</name>
    <name type="common">Beechnut</name>
    <dbReference type="NCBI Taxonomy" id="28930"/>
    <lineage>
        <taxon>Eukaryota</taxon>
        <taxon>Viridiplantae</taxon>
        <taxon>Streptophyta</taxon>
        <taxon>Embryophyta</taxon>
        <taxon>Tracheophyta</taxon>
        <taxon>Spermatophyta</taxon>
        <taxon>Magnoliopsida</taxon>
        <taxon>eudicotyledons</taxon>
        <taxon>Gunneridae</taxon>
        <taxon>Pentapetalae</taxon>
        <taxon>rosids</taxon>
        <taxon>fabids</taxon>
        <taxon>Fagales</taxon>
        <taxon>Fagaceae</taxon>
        <taxon>Fagus</taxon>
    </lineage>
</organism>
<dbReference type="InterPro" id="IPR056647">
    <property type="entry name" value="DUF7745"/>
</dbReference>
<proteinExistence type="predicted"/>
<reference evidence="2" key="1">
    <citation type="submission" date="2018-02" db="EMBL/GenBank/DDBJ databases">
        <authorList>
            <person name="Cohen D.B."/>
            <person name="Kent A.D."/>
        </authorList>
    </citation>
    <scope>NUCLEOTIDE SEQUENCE</scope>
</reference>
<accession>A0A2N9GQ78</accession>
<dbReference type="AlphaFoldDB" id="A0A2N9GQ78"/>
<feature type="domain" description="DUF7745" evidence="1">
    <location>
        <begin position="31"/>
        <end position="95"/>
    </location>
</feature>
<sequence length="128" mass="14634">MELSLLSKISKWVGHTNDVGRDHLRHVRLSCIVHYSQVKLNLPFLGAANTFWDHTRRVFRFNRFELCPMMEEFGAIMGLSNFDNKLFLPLVTDPIVLLDEILSLLSFVHQASMGPHSIYSEGSEAMPC</sequence>
<protein>
    <recommendedName>
        <fullName evidence="1">DUF7745 domain-containing protein</fullName>
    </recommendedName>
</protein>
<dbReference type="EMBL" id="OIVN01002223">
    <property type="protein sequence ID" value="SPD01643.1"/>
    <property type="molecule type" value="Genomic_DNA"/>
</dbReference>